<dbReference type="InterPro" id="IPR055903">
    <property type="entry name" value="DUF7480"/>
</dbReference>
<accession>A0ABY1VZ65</accession>
<keyword evidence="1" id="KW-0732">Signal</keyword>
<dbReference type="Proteomes" id="UP000254849">
    <property type="component" value="Unassembled WGS sequence"/>
</dbReference>
<protein>
    <recommendedName>
        <fullName evidence="2">DUF7480 domain-containing protein</fullName>
    </recommendedName>
</protein>
<sequence length="112" mass="12378">MKPLLIVSLSSLLAGCVWSGADRPVFSETANVAIQDNAICISLPDAAKNDVVTYFAFSDGNGLFTETHKIFPAWKNCLPNITYRRGERYEVWITLMTASGELRKYAAEFTAP</sequence>
<dbReference type="NCBIfam" id="NF045617">
    <property type="entry name" value="mostly_LP"/>
    <property type="match status" value="1"/>
</dbReference>
<dbReference type="RefSeq" id="WP_225805808.1">
    <property type="nucleotide sequence ID" value="NZ_AJKW01000011.1"/>
</dbReference>
<evidence type="ECO:0000313" key="4">
    <source>
        <dbReference type="Proteomes" id="UP000254849"/>
    </source>
</evidence>
<evidence type="ECO:0000259" key="2">
    <source>
        <dbReference type="Pfam" id="PF24295"/>
    </source>
</evidence>
<reference evidence="3 4" key="1">
    <citation type="submission" date="2018-06" db="EMBL/GenBank/DDBJ databases">
        <authorList>
            <consortium name="Pathogen Informatics"/>
            <person name="Doyle S."/>
        </authorList>
    </citation>
    <scope>NUCLEOTIDE SEQUENCE [LARGE SCALE GENOMIC DNA]</scope>
    <source>
        <strain evidence="4">NCTC 9529</strain>
    </source>
</reference>
<organism evidence="3 4">
    <name type="scientific">Cronobacter universalis NCTC 9529</name>
    <dbReference type="NCBI Taxonomy" id="1074000"/>
    <lineage>
        <taxon>Bacteria</taxon>
        <taxon>Pseudomonadati</taxon>
        <taxon>Pseudomonadota</taxon>
        <taxon>Gammaproteobacteria</taxon>
        <taxon>Enterobacterales</taxon>
        <taxon>Enterobacteriaceae</taxon>
        <taxon>Cronobacter</taxon>
    </lineage>
</organism>
<evidence type="ECO:0000256" key="1">
    <source>
        <dbReference type="SAM" id="SignalP"/>
    </source>
</evidence>
<dbReference type="EMBL" id="UFYH01000001">
    <property type="protein sequence ID" value="STD01230.1"/>
    <property type="molecule type" value="Genomic_DNA"/>
</dbReference>
<gene>
    <name evidence="3" type="ORF">NCTC9529_00932</name>
</gene>
<feature type="signal peptide" evidence="1">
    <location>
        <begin position="1"/>
        <end position="19"/>
    </location>
</feature>
<feature type="domain" description="DUF7480" evidence="2">
    <location>
        <begin position="28"/>
        <end position="110"/>
    </location>
</feature>
<dbReference type="InterPro" id="IPR054657">
    <property type="entry name" value="T6SS_periplasmic_put"/>
</dbReference>
<dbReference type="Pfam" id="PF24295">
    <property type="entry name" value="DUF7480"/>
    <property type="match status" value="1"/>
</dbReference>
<dbReference type="PROSITE" id="PS51257">
    <property type="entry name" value="PROKAR_LIPOPROTEIN"/>
    <property type="match status" value="1"/>
</dbReference>
<comment type="caution">
    <text evidence="3">The sequence shown here is derived from an EMBL/GenBank/DDBJ whole genome shotgun (WGS) entry which is preliminary data.</text>
</comment>
<keyword evidence="4" id="KW-1185">Reference proteome</keyword>
<evidence type="ECO:0000313" key="3">
    <source>
        <dbReference type="EMBL" id="STD01230.1"/>
    </source>
</evidence>
<proteinExistence type="predicted"/>
<name>A0ABY1VZ65_9ENTR</name>
<feature type="chain" id="PRO_5046799519" description="DUF7480 domain-containing protein" evidence="1">
    <location>
        <begin position="20"/>
        <end position="112"/>
    </location>
</feature>